<dbReference type="Gene3D" id="3.30.2130.10">
    <property type="entry name" value="VC0802-like"/>
    <property type="match status" value="1"/>
</dbReference>
<evidence type="ECO:0000313" key="2">
    <source>
        <dbReference type="Proteomes" id="UP000005959"/>
    </source>
</evidence>
<name>G9Y1S9_HAFAL</name>
<evidence type="ECO:0000313" key="1">
    <source>
        <dbReference type="EMBL" id="EHM47799.1"/>
    </source>
</evidence>
<gene>
    <name evidence="1" type="ORF">HMPREF0454_00496</name>
</gene>
<accession>G9Y1S9</accession>
<proteinExistence type="predicted"/>
<protein>
    <recommendedName>
        <fullName evidence="3">ACT domain protein</fullName>
    </recommendedName>
</protein>
<dbReference type="EMBL" id="AGCI01000009">
    <property type="protein sequence ID" value="EHM47799.1"/>
    <property type="molecule type" value="Genomic_DNA"/>
</dbReference>
<dbReference type="PATRIC" id="fig|1002364.3.peg.453"/>
<sequence length="131" mass="14184">MNMYDVHIILKNSPGELAWLGKVLALNGIGLEGGGVFALGGESHAHFLVADGYKAKMVLESEGFRVNSVCRPLIRVLRQERLGELGAIAAALSEKGVNILTQYSDHANQLILITDNDIIAQQATEMWAVKV</sequence>
<dbReference type="Proteomes" id="UP000005959">
    <property type="component" value="Unassembled WGS sequence"/>
</dbReference>
<organism evidence="1 2">
    <name type="scientific">Hafnia alvei ATCC 51873</name>
    <dbReference type="NCBI Taxonomy" id="1002364"/>
    <lineage>
        <taxon>Bacteria</taxon>
        <taxon>Pseudomonadati</taxon>
        <taxon>Pseudomonadota</taxon>
        <taxon>Gammaproteobacteria</taxon>
        <taxon>Enterobacterales</taxon>
        <taxon>Hafniaceae</taxon>
        <taxon>Hafnia</taxon>
    </lineage>
</organism>
<reference evidence="1 2" key="1">
    <citation type="submission" date="2011-08" db="EMBL/GenBank/DDBJ databases">
        <authorList>
            <person name="Weinstock G."/>
            <person name="Sodergren E."/>
            <person name="Clifton S."/>
            <person name="Fulton L."/>
            <person name="Fulton B."/>
            <person name="Courtney L."/>
            <person name="Fronick C."/>
            <person name="Harrison M."/>
            <person name="Strong C."/>
            <person name="Farmer C."/>
            <person name="Delahaunty K."/>
            <person name="Markovic C."/>
            <person name="Hall O."/>
            <person name="Minx P."/>
            <person name="Tomlinson C."/>
            <person name="Mitreva M."/>
            <person name="Hou S."/>
            <person name="Chen J."/>
            <person name="Wollam A."/>
            <person name="Pepin K.H."/>
            <person name="Johnson M."/>
            <person name="Bhonagiri V."/>
            <person name="Zhang X."/>
            <person name="Suruliraj S."/>
            <person name="Warren W."/>
            <person name="Chinwalla A."/>
            <person name="Mardis E.R."/>
            <person name="Wilson R.K."/>
        </authorList>
    </citation>
    <scope>NUCLEOTIDE SEQUENCE [LARGE SCALE GENOMIC DNA]</scope>
    <source>
        <strain evidence="1 2">ATCC 51873</strain>
    </source>
</reference>
<comment type="caution">
    <text evidence="1">The sequence shown here is derived from an EMBL/GenBank/DDBJ whole genome shotgun (WGS) entry which is preliminary data.</text>
</comment>
<dbReference type="AlphaFoldDB" id="G9Y1S9"/>
<dbReference type="HOGENOM" id="CLU_136684_0_0_6"/>
<evidence type="ECO:0008006" key="3">
    <source>
        <dbReference type="Google" id="ProtNLM"/>
    </source>
</evidence>